<proteinExistence type="predicted"/>
<dbReference type="InterPro" id="IPR003124">
    <property type="entry name" value="WH2_dom"/>
</dbReference>
<feature type="compositionally biased region" description="Low complexity" evidence="1">
    <location>
        <begin position="319"/>
        <end position="335"/>
    </location>
</feature>
<dbReference type="EMBL" id="CP118375">
    <property type="protein sequence ID" value="WFD41926.1"/>
    <property type="molecule type" value="Genomic_DNA"/>
</dbReference>
<dbReference type="Pfam" id="PF02205">
    <property type="entry name" value="WH2"/>
    <property type="match status" value="1"/>
</dbReference>
<feature type="domain" description="WH2" evidence="2">
    <location>
        <begin position="289"/>
        <end position="308"/>
    </location>
</feature>
<feature type="compositionally biased region" description="Basic and acidic residues" evidence="1">
    <location>
        <begin position="301"/>
        <end position="310"/>
    </location>
</feature>
<reference evidence="3" key="1">
    <citation type="submission" date="2023-02" db="EMBL/GenBank/DDBJ databases">
        <title>Mating type loci evolution in Malassezia.</title>
        <authorList>
            <person name="Coelho M.A."/>
        </authorList>
    </citation>
    <scope>NUCLEOTIDE SEQUENCE</scope>
    <source>
        <strain evidence="3">CBS 14136</strain>
    </source>
</reference>
<dbReference type="PROSITE" id="PS51082">
    <property type="entry name" value="WH2"/>
    <property type="match status" value="1"/>
</dbReference>
<dbReference type="Proteomes" id="UP001214628">
    <property type="component" value="Chromosome 1"/>
</dbReference>
<feature type="compositionally biased region" description="Acidic residues" evidence="1">
    <location>
        <begin position="359"/>
        <end position="368"/>
    </location>
</feature>
<feature type="compositionally biased region" description="Pro residues" evidence="1">
    <location>
        <begin position="204"/>
        <end position="213"/>
    </location>
</feature>
<evidence type="ECO:0000313" key="3">
    <source>
        <dbReference type="EMBL" id="WFD41926.1"/>
    </source>
</evidence>
<evidence type="ECO:0000256" key="1">
    <source>
        <dbReference type="SAM" id="MobiDB-lite"/>
    </source>
</evidence>
<organism evidence="3 4">
    <name type="scientific">Malassezia psittaci</name>
    <dbReference type="NCBI Taxonomy" id="1821823"/>
    <lineage>
        <taxon>Eukaryota</taxon>
        <taxon>Fungi</taxon>
        <taxon>Dikarya</taxon>
        <taxon>Basidiomycota</taxon>
        <taxon>Ustilaginomycotina</taxon>
        <taxon>Malasseziomycetes</taxon>
        <taxon>Malasseziales</taxon>
        <taxon>Malasseziaceae</taxon>
        <taxon>Malassezia</taxon>
    </lineage>
</organism>
<feature type="region of interest" description="Disordered" evidence="1">
    <location>
        <begin position="85"/>
        <end position="368"/>
    </location>
</feature>
<feature type="compositionally biased region" description="Polar residues" evidence="1">
    <location>
        <begin position="50"/>
        <end position="60"/>
    </location>
</feature>
<feature type="compositionally biased region" description="Low complexity" evidence="1">
    <location>
        <begin position="274"/>
        <end position="283"/>
    </location>
</feature>
<feature type="compositionally biased region" description="Low complexity" evidence="1">
    <location>
        <begin position="1"/>
        <end position="25"/>
    </location>
</feature>
<name>A0AAF0JIR4_9BASI</name>
<protein>
    <recommendedName>
        <fullName evidence="2">WH2 domain-containing protein</fullName>
    </recommendedName>
</protein>
<evidence type="ECO:0000313" key="4">
    <source>
        <dbReference type="Proteomes" id="UP001214628"/>
    </source>
</evidence>
<accession>A0AAF0JIR4</accession>
<feature type="compositionally biased region" description="Pro residues" evidence="1">
    <location>
        <begin position="241"/>
        <end position="250"/>
    </location>
</feature>
<keyword evidence="4" id="KW-1185">Reference proteome</keyword>
<dbReference type="AlphaFoldDB" id="A0AAF0JIR4"/>
<feature type="compositionally biased region" description="Pro residues" evidence="1">
    <location>
        <begin position="259"/>
        <end position="273"/>
    </location>
</feature>
<evidence type="ECO:0000259" key="2">
    <source>
        <dbReference type="PROSITE" id="PS51082"/>
    </source>
</evidence>
<feature type="compositionally biased region" description="Low complexity" evidence="1">
    <location>
        <begin position="183"/>
        <end position="203"/>
    </location>
</feature>
<gene>
    <name evidence="3" type="ORF">MPSI1_000563</name>
</gene>
<sequence length="368" mass="37077">MVSKSSRLISAKSSSGSSGFGFAKRFTSKLDWSRSANSNGEKASQKSHNETNPGAETQWNGLADQLGSMGVSEKDIRDNQNFIQDFLGQHDQNATHEAAPVTKPALRNLPPAVPSAFANRSDSGSQAEPALPQRVSRDNTTPSSSGSPRIAPPPPARPTSGSPSIGVKGPRMPPPVPSRSTGSSRVAPSVPSRRTAVPSAEALPAPPAPPPPVASRHITSSGSGVPPPPPPPMATRSNAAPAPPPPPPASLPGSSPQVPAAPPAPAAPAPAPTAPASGALAGSMPAQEGRSALLASIQGKGVKDLKKTQTRDSSAPKIGNSANNVSAAPASSVPPGGEGDLASALASALNQRKGHMGGSDDEDSDEDW</sequence>
<dbReference type="GO" id="GO:0003779">
    <property type="term" value="F:actin binding"/>
    <property type="evidence" value="ECO:0007669"/>
    <property type="project" value="InterPro"/>
</dbReference>
<feature type="region of interest" description="Disordered" evidence="1">
    <location>
        <begin position="1"/>
        <end position="73"/>
    </location>
</feature>